<dbReference type="FunFam" id="1.10.287.130:FF:000008">
    <property type="entry name" value="Two-component sensor histidine kinase"/>
    <property type="match status" value="1"/>
</dbReference>
<evidence type="ECO:0000313" key="13">
    <source>
        <dbReference type="EMBL" id="GGW21929.1"/>
    </source>
</evidence>
<evidence type="ECO:0000256" key="4">
    <source>
        <dbReference type="ARBA" id="ARBA00022475"/>
    </source>
</evidence>
<keyword evidence="14" id="KW-1185">Reference proteome</keyword>
<dbReference type="Pfam" id="PF02518">
    <property type="entry name" value="HATPase_c"/>
    <property type="match status" value="1"/>
</dbReference>
<gene>
    <name evidence="13" type="primary">phoR</name>
    <name evidence="13" type="ORF">GCM10011452_04140</name>
</gene>
<dbReference type="PANTHER" id="PTHR45453">
    <property type="entry name" value="PHOSPHATE REGULON SENSOR PROTEIN PHOR"/>
    <property type="match status" value="1"/>
</dbReference>
<name>A0A918IN66_9RHOB</name>
<evidence type="ECO:0000256" key="10">
    <source>
        <dbReference type="ARBA" id="ARBA00023012"/>
    </source>
</evidence>
<keyword evidence="8 13" id="KW-0418">Kinase</keyword>
<evidence type="ECO:0000259" key="12">
    <source>
        <dbReference type="PROSITE" id="PS50109"/>
    </source>
</evidence>
<organism evidence="13 14">
    <name type="scientific">Gemmobacter lanyuensis</name>
    <dbReference type="NCBI Taxonomy" id="1054497"/>
    <lineage>
        <taxon>Bacteria</taxon>
        <taxon>Pseudomonadati</taxon>
        <taxon>Pseudomonadota</taxon>
        <taxon>Alphaproteobacteria</taxon>
        <taxon>Rhodobacterales</taxon>
        <taxon>Paracoccaceae</taxon>
        <taxon>Gemmobacter</taxon>
    </lineage>
</organism>
<dbReference type="CDD" id="cd00082">
    <property type="entry name" value="HisKA"/>
    <property type="match status" value="1"/>
</dbReference>
<evidence type="ECO:0000256" key="1">
    <source>
        <dbReference type="ARBA" id="ARBA00000085"/>
    </source>
</evidence>
<feature type="domain" description="Histidine kinase" evidence="12">
    <location>
        <begin position="119"/>
        <end position="343"/>
    </location>
</feature>
<evidence type="ECO:0000256" key="8">
    <source>
        <dbReference type="ARBA" id="ARBA00022777"/>
    </source>
</evidence>
<dbReference type="FunFam" id="3.30.565.10:FF:000006">
    <property type="entry name" value="Sensor histidine kinase WalK"/>
    <property type="match status" value="1"/>
</dbReference>
<dbReference type="InterPro" id="IPR004358">
    <property type="entry name" value="Sig_transdc_His_kin-like_C"/>
</dbReference>
<dbReference type="RefSeq" id="WP_189632138.1">
    <property type="nucleotide sequence ID" value="NZ_BMYQ01000001.1"/>
</dbReference>
<dbReference type="Gene3D" id="3.30.450.20">
    <property type="entry name" value="PAS domain"/>
    <property type="match status" value="1"/>
</dbReference>
<dbReference type="SUPFAM" id="SSF55785">
    <property type="entry name" value="PYP-like sensor domain (PAS domain)"/>
    <property type="match status" value="1"/>
</dbReference>
<dbReference type="GO" id="GO:0016036">
    <property type="term" value="P:cellular response to phosphate starvation"/>
    <property type="evidence" value="ECO:0007669"/>
    <property type="project" value="TreeGrafter"/>
</dbReference>
<dbReference type="PROSITE" id="PS50109">
    <property type="entry name" value="HIS_KIN"/>
    <property type="match status" value="1"/>
</dbReference>
<dbReference type="InterPro" id="IPR003661">
    <property type="entry name" value="HisK_dim/P_dom"/>
</dbReference>
<evidence type="ECO:0000313" key="14">
    <source>
        <dbReference type="Proteomes" id="UP000628984"/>
    </source>
</evidence>
<comment type="catalytic activity">
    <reaction evidence="1">
        <text>ATP + protein L-histidine = ADP + protein N-phospho-L-histidine.</text>
        <dbReference type="EC" id="2.7.13.3"/>
    </reaction>
</comment>
<evidence type="ECO:0000256" key="6">
    <source>
        <dbReference type="ARBA" id="ARBA00022679"/>
    </source>
</evidence>
<dbReference type="EC" id="2.7.13.3" evidence="3"/>
<dbReference type="InterPro" id="IPR005467">
    <property type="entry name" value="His_kinase_dom"/>
</dbReference>
<proteinExistence type="predicted"/>
<dbReference type="PANTHER" id="PTHR45453:SF1">
    <property type="entry name" value="PHOSPHATE REGULON SENSOR PROTEIN PHOR"/>
    <property type="match status" value="1"/>
</dbReference>
<dbReference type="GO" id="GO:0004721">
    <property type="term" value="F:phosphoprotein phosphatase activity"/>
    <property type="evidence" value="ECO:0007669"/>
    <property type="project" value="TreeGrafter"/>
</dbReference>
<dbReference type="GO" id="GO:0005886">
    <property type="term" value="C:plasma membrane"/>
    <property type="evidence" value="ECO:0007669"/>
    <property type="project" value="UniProtKB-SubCell"/>
</dbReference>
<accession>A0A918IN66</accession>
<dbReference type="InterPro" id="IPR036097">
    <property type="entry name" value="HisK_dim/P_sf"/>
</dbReference>
<dbReference type="Gene3D" id="1.10.287.130">
    <property type="match status" value="1"/>
</dbReference>
<evidence type="ECO:0000256" key="3">
    <source>
        <dbReference type="ARBA" id="ARBA00012438"/>
    </source>
</evidence>
<dbReference type="GO" id="GO:0000155">
    <property type="term" value="F:phosphorelay sensor kinase activity"/>
    <property type="evidence" value="ECO:0007669"/>
    <property type="project" value="InterPro"/>
</dbReference>
<dbReference type="SMART" id="SM00387">
    <property type="entry name" value="HATPase_c"/>
    <property type="match status" value="1"/>
</dbReference>
<comment type="subcellular location">
    <subcellularLocation>
        <location evidence="2">Cell membrane</location>
    </subcellularLocation>
</comment>
<dbReference type="InterPro" id="IPR036890">
    <property type="entry name" value="HATPase_C_sf"/>
</dbReference>
<dbReference type="AlphaFoldDB" id="A0A918IN66"/>
<sequence length="343" mass="37104">MQRDEIEPILDAVPFPMLFVGRDQRLMAMNEAAARVLGAAGLERHYNFTIRQPQLVAAIEAVSRGDARRVLRVTLTIAGHEANYEVTVGPVPGGGAVCTFVDISEQEQISQLRRDFVANVSHELRTPLTSLLGFIETLQGPARDDPAARDRFLGIMAREAGRMTRLVRDLLSLSRVEAEERQRPAGQVDLGGLLLQVAATLKPLAGDAGVTLTVTGAEVPCLIRGDGDQLTQVFHNLIENAVKYGGSGKRVEVGLSVLSGASGMPGRAALVAVRDHGEGIDEIHLPRLTERFYRVDSHRSREKGGTGLGLAIVKHIVSRHRGRLKIESEKGKGSIFAVILPAE</sequence>
<dbReference type="SMART" id="SM00388">
    <property type="entry name" value="HisKA"/>
    <property type="match status" value="1"/>
</dbReference>
<dbReference type="Proteomes" id="UP000628984">
    <property type="component" value="Unassembled WGS sequence"/>
</dbReference>
<evidence type="ECO:0000256" key="11">
    <source>
        <dbReference type="ARBA" id="ARBA00023136"/>
    </source>
</evidence>
<keyword evidence="7" id="KW-0547">Nucleotide-binding</keyword>
<keyword evidence="6" id="KW-0808">Transferase</keyword>
<dbReference type="Pfam" id="PF08448">
    <property type="entry name" value="PAS_4"/>
    <property type="match status" value="1"/>
</dbReference>
<dbReference type="InterPro" id="IPR035965">
    <property type="entry name" value="PAS-like_dom_sf"/>
</dbReference>
<reference evidence="13" key="2">
    <citation type="submission" date="2020-09" db="EMBL/GenBank/DDBJ databases">
        <authorList>
            <person name="Sun Q."/>
            <person name="Kim S."/>
        </authorList>
    </citation>
    <scope>NUCLEOTIDE SEQUENCE</scope>
    <source>
        <strain evidence="13">KCTC 23714</strain>
    </source>
</reference>
<dbReference type="Gene3D" id="3.30.565.10">
    <property type="entry name" value="Histidine kinase-like ATPase, C-terminal domain"/>
    <property type="match status" value="1"/>
</dbReference>
<keyword evidence="11" id="KW-0472">Membrane</keyword>
<dbReference type="InterPro" id="IPR013656">
    <property type="entry name" value="PAS_4"/>
</dbReference>
<keyword evidence="10" id="KW-0902">Two-component regulatory system</keyword>
<dbReference type="InterPro" id="IPR003594">
    <property type="entry name" value="HATPase_dom"/>
</dbReference>
<dbReference type="Pfam" id="PF00512">
    <property type="entry name" value="HisKA"/>
    <property type="match status" value="1"/>
</dbReference>
<dbReference type="EMBL" id="BMYQ01000001">
    <property type="protein sequence ID" value="GGW21929.1"/>
    <property type="molecule type" value="Genomic_DNA"/>
</dbReference>
<protein>
    <recommendedName>
        <fullName evidence="3">histidine kinase</fullName>
        <ecNumber evidence="3">2.7.13.3</ecNumber>
    </recommendedName>
</protein>
<evidence type="ECO:0000256" key="2">
    <source>
        <dbReference type="ARBA" id="ARBA00004236"/>
    </source>
</evidence>
<dbReference type="InterPro" id="IPR050351">
    <property type="entry name" value="BphY/WalK/GraS-like"/>
</dbReference>
<dbReference type="SUPFAM" id="SSF47384">
    <property type="entry name" value="Homodimeric domain of signal transducing histidine kinase"/>
    <property type="match status" value="1"/>
</dbReference>
<dbReference type="SUPFAM" id="SSF55874">
    <property type="entry name" value="ATPase domain of HSP90 chaperone/DNA topoisomerase II/histidine kinase"/>
    <property type="match status" value="1"/>
</dbReference>
<keyword evidence="9" id="KW-0067">ATP-binding</keyword>
<keyword evidence="5" id="KW-0597">Phosphoprotein</keyword>
<evidence type="ECO:0000256" key="5">
    <source>
        <dbReference type="ARBA" id="ARBA00022553"/>
    </source>
</evidence>
<keyword evidence="4" id="KW-1003">Cell membrane</keyword>
<reference evidence="13" key="1">
    <citation type="journal article" date="2014" name="Int. J. Syst. Evol. Microbiol.">
        <title>Complete genome sequence of Corynebacterium casei LMG S-19264T (=DSM 44701T), isolated from a smear-ripened cheese.</title>
        <authorList>
            <consortium name="US DOE Joint Genome Institute (JGI-PGF)"/>
            <person name="Walter F."/>
            <person name="Albersmeier A."/>
            <person name="Kalinowski J."/>
            <person name="Ruckert C."/>
        </authorList>
    </citation>
    <scope>NUCLEOTIDE SEQUENCE</scope>
    <source>
        <strain evidence="13">KCTC 23714</strain>
    </source>
</reference>
<evidence type="ECO:0000256" key="7">
    <source>
        <dbReference type="ARBA" id="ARBA00022741"/>
    </source>
</evidence>
<comment type="caution">
    <text evidence="13">The sequence shown here is derived from an EMBL/GenBank/DDBJ whole genome shotgun (WGS) entry which is preliminary data.</text>
</comment>
<dbReference type="PRINTS" id="PR00344">
    <property type="entry name" value="BCTRLSENSOR"/>
</dbReference>
<dbReference type="GO" id="GO:0005524">
    <property type="term" value="F:ATP binding"/>
    <property type="evidence" value="ECO:0007669"/>
    <property type="project" value="UniProtKB-KW"/>
</dbReference>
<evidence type="ECO:0000256" key="9">
    <source>
        <dbReference type="ARBA" id="ARBA00022840"/>
    </source>
</evidence>